<evidence type="ECO:0000256" key="1">
    <source>
        <dbReference type="SAM" id="Phobius"/>
    </source>
</evidence>
<comment type="caution">
    <text evidence="2">The sequence shown here is derived from an EMBL/GenBank/DDBJ whole genome shotgun (WGS) entry which is preliminary data.</text>
</comment>
<evidence type="ECO:0000313" key="3">
    <source>
        <dbReference type="Proteomes" id="UP001501295"/>
    </source>
</evidence>
<keyword evidence="3" id="KW-1185">Reference proteome</keyword>
<keyword evidence="1" id="KW-0812">Transmembrane</keyword>
<protein>
    <recommendedName>
        <fullName evidence="4">TadE-like protein</fullName>
    </recommendedName>
</protein>
<name>A0ABP8W8B2_9MICO</name>
<dbReference type="EMBL" id="BAABLM010000006">
    <property type="protein sequence ID" value="GAA4681921.1"/>
    <property type="molecule type" value="Genomic_DNA"/>
</dbReference>
<keyword evidence="1" id="KW-0472">Membrane</keyword>
<keyword evidence="1" id="KW-1133">Transmembrane helix</keyword>
<organism evidence="2 3">
    <name type="scientific">Frondihabitans cladoniiphilus</name>
    <dbReference type="NCBI Taxonomy" id="715785"/>
    <lineage>
        <taxon>Bacteria</taxon>
        <taxon>Bacillati</taxon>
        <taxon>Actinomycetota</taxon>
        <taxon>Actinomycetes</taxon>
        <taxon>Micrococcales</taxon>
        <taxon>Microbacteriaceae</taxon>
        <taxon>Frondihabitans</taxon>
    </lineage>
</organism>
<reference evidence="3" key="1">
    <citation type="journal article" date="2019" name="Int. J. Syst. Evol. Microbiol.">
        <title>The Global Catalogue of Microorganisms (GCM) 10K type strain sequencing project: providing services to taxonomists for standard genome sequencing and annotation.</title>
        <authorList>
            <consortium name="The Broad Institute Genomics Platform"/>
            <consortium name="The Broad Institute Genome Sequencing Center for Infectious Disease"/>
            <person name="Wu L."/>
            <person name="Ma J."/>
        </authorList>
    </citation>
    <scope>NUCLEOTIDE SEQUENCE [LARGE SCALE GENOMIC DNA]</scope>
    <source>
        <strain evidence="3">JCM 18956</strain>
    </source>
</reference>
<dbReference type="Proteomes" id="UP001501295">
    <property type="component" value="Unassembled WGS sequence"/>
</dbReference>
<evidence type="ECO:0000313" key="2">
    <source>
        <dbReference type="EMBL" id="GAA4681921.1"/>
    </source>
</evidence>
<sequence>MRPVVSEGRNEKITVETASTGAGAGTEAGVALVLALVLVLALWLEVTVAAIRVGPAGSAGLRVCGFGAEGRPPGVKV</sequence>
<accession>A0ABP8W8B2</accession>
<gene>
    <name evidence="2" type="ORF">GCM10025780_29140</name>
</gene>
<feature type="transmembrane region" description="Helical" evidence="1">
    <location>
        <begin position="28"/>
        <end position="51"/>
    </location>
</feature>
<evidence type="ECO:0008006" key="4">
    <source>
        <dbReference type="Google" id="ProtNLM"/>
    </source>
</evidence>
<proteinExistence type="predicted"/>